<evidence type="ECO:0000256" key="1">
    <source>
        <dbReference type="SAM" id="MobiDB-lite"/>
    </source>
</evidence>
<reference evidence="2" key="3">
    <citation type="submission" date="2025-09" db="UniProtKB">
        <authorList>
            <consortium name="Ensembl"/>
        </authorList>
    </citation>
    <scope>IDENTIFICATION</scope>
</reference>
<dbReference type="SUPFAM" id="SSF48371">
    <property type="entry name" value="ARM repeat"/>
    <property type="match status" value="1"/>
</dbReference>
<name>I3K6H4_ORENI</name>
<dbReference type="GO" id="GO:0007288">
    <property type="term" value="P:sperm axoneme assembly"/>
    <property type="evidence" value="ECO:0007669"/>
    <property type="project" value="TreeGrafter"/>
</dbReference>
<sequence>MASTETKHEICSPLMPRRNALRKTCAEIVNEVRQSLRVQSTHRPFTPRDGHRQLFGSASIRDNRPPSTFSLHAQSFDASDSRPGSGTRLSPLDHKPKFSVPCDADDPFKALPKPPTSPVKARRGLAGAGVRARLLRPGSLTRLPPLEGHQNGKGGGGGGCGSEGSVDRLCDLCDRLHGTLAEADMLGRRCKKRSGILRTLFRLIDLNYAQLNMHIAQLCLALCVSGNNLLNICKLIFQISRSESNDILFQNSSVIDSLLRMLSNEHVSASGEAILYCVGTLKFLSGNAEILRILLDKNFLGVAQKLIQKLCIVEETNLPIAGHILVQLTTILRNLADLHESRPLFVSFSILPALCQVLRQHCEDQDVCMNISRIYSKLSSYSECRLALAQTPDCYQLFLELLSKHHQKQDLVVRLLFTLGNLTAKSDEPRLELFQCNGCMHTLLWLYDIYQRKDGPPHTVVQKGASPPVRPQVADDVLVKLVRVLANMCIHPVVGPPVAADTACVRLLMETLGEHKEGSEELLVNVAAAINNLSFYQKETSAIKHNQLHIAKLMLKLLLSSSTGAMLEAVRVYGNLSHYEDVRNFIMRNKVHRFVVTLLDSKSNEMCFAACGVLTNLALDPPSRVCLTVEGASAKLVDCLRDFGLGDWQLAGRVTHIPTFPSHTLSNLVFTNSLDEEEALKWTDNEDFRDFHRACWELEFLPVAQKLMKMLQSADLTT</sequence>
<feature type="region of interest" description="Disordered" evidence="1">
    <location>
        <begin position="140"/>
        <end position="160"/>
    </location>
</feature>
<feature type="region of interest" description="Disordered" evidence="1">
    <location>
        <begin position="39"/>
        <end position="126"/>
    </location>
</feature>
<dbReference type="Ensembl" id="ENSONIT00000016734.2">
    <property type="protein sequence ID" value="ENSONIP00000016719.2"/>
    <property type="gene ID" value="ENSONIG00000013293.2"/>
</dbReference>
<dbReference type="InterPro" id="IPR016024">
    <property type="entry name" value="ARM-type_fold"/>
</dbReference>
<reference evidence="3" key="1">
    <citation type="submission" date="2012-01" db="EMBL/GenBank/DDBJ databases">
        <title>The Genome Sequence of Oreochromis niloticus (Nile Tilapia).</title>
        <authorList>
            <consortium name="Broad Institute Genome Assembly Team"/>
            <consortium name="Broad Institute Sequencing Platform"/>
            <person name="Di Palma F."/>
            <person name="Johnson J."/>
            <person name="Lander E.S."/>
            <person name="Lindblad-Toh K."/>
        </authorList>
    </citation>
    <scope>NUCLEOTIDE SEQUENCE [LARGE SCALE GENOMIC DNA]</scope>
</reference>
<dbReference type="eggNOG" id="KOG1048">
    <property type="taxonomic scope" value="Eukaryota"/>
</dbReference>
<reference evidence="2" key="2">
    <citation type="submission" date="2025-08" db="UniProtKB">
        <authorList>
            <consortium name="Ensembl"/>
        </authorList>
    </citation>
    <scope>IDENTIFICATION</scope>
</reference>
<protein>
    <submittedName>
        <fullName evidence="2">Armadillo repeat containing 2</fullName>
    </submittedName>
</protein>
<evidence type="ECO:0000313" key="2">
    <source>
        <dbReference type="Ensembl" id="ENSONIP00000016719.2"/>
    </source>
</evidence>
<dbReference type="HOGENOM" id="CLU_007173_0_0_1"/>
<dbReference type="PANTHER" id="PTHR21356:SF1">
    <property type="entry name" value="ARMADILLO REPEAT-CONTAINING PROTEIN 2"/>
    <property type="match status" value="1"/>
</dbReference>
<dbReference type="STRING" id="8128.ENSONIP00000016720"/>
<feature type="compositionally biased region" description="Polar residues" evidence="1">
    <location>
        <begin position="65"/>
        <end position="88"/>
    </location>
</feature>
<dbReference type="PANTHER" id="PTHR21356">
    <property type="entry name" value="ARMADILLO REPEAT CONTAINING 2"/>
    <property type="match status" value="1"/>
</dbReference>
<evidence type="ECO:0000313" key="3">
    <source>
        <dbReference type="Proteomes" id="UP000005207"/>
    </source>
</evidence>
<dbReference type="InterPro" id="IPR038905">
    <property type="entry name" value="ARMC2"/>
</dbReference>
<organism evidence="2 3">
    <name type="scientific">Oreochromis niloticus</name>
    <name type="common">Nile tilapia</name>
    <name type="synonym">Tilapia nilotica</name>
    <dbReference type="NCBI Taxonomy" id="8128"/>
    <lineage>
        <taxon>Eukaryota</taxon>
        <taxon>Metazoa</taxon>
        <taxon>Chordata</taxon>
        <taxon>Craniata</taxon>
        <taxon>Vertebrata</taxon>
        <taxon>Euteleostomi</taxon>
        <taxon>Actinopterygii</taxon>
        <taxon>Neopterygii</taxon>
        <taxon>Teleostei</taxon>
        <taxon>Neoteleostei</taxon>
        <taxon>Acanthomorphata</taxon>
        <taxon>Ovalentaria</taxon>
        <taxon>Cichlomorphae</taxon>
        <taxon>Cichliformes</taxon>
        <taxon>Cichlidae</taxon>
        <taxon>African cichlids</taxon>
        <taxon>Pseudocrenilabrinae</taxon>
        <taxon>Oreochromini</taxon>
        <taxon>Oreochromis</taxon>
    </lineage>
</organism>
<dbReference type="Gene3D" id="1.25.10.10">
    <property type="entry name" value="Leucine-rich Repeat Variant"/>
    <property type="match status" value="2"/>
</dbReference>
<dbReference type="Proteomes" id="UP000005207">
    <property type="component" value="Linkage group LG15"/>
</dbReference>
<feature type="compositionally biased region" description="Gly residues" evidence="1">
    <location>
        <begin position="151"/>
        <end position="160"/>
    </location>
</feature>
<dbReference type="AlphaFoldDB" id="I3K6H4"/>
<proteinExistence type="predicted"/>
<dbReference type="InterPro" id="IPR011989">
    <property type="entry name" value="ARM-like"/>
</dbReference>
<keyword evidence="3" id="KW-1185">Reference proteome</keyword>
<gene>
    <name evidence="2" type="primary">ARMC2</name>
    <name evidence="2" type="synonym">armc2</name>
</gene>
<dbReference type="GeneTree" id="ENSGT00390000000663"/>
<accession>I3K6H4</accession>